<evidence type="ECO:0000313" key="9">
    <source>
        <dbReference type="EMBL" id="NYA70744.1"/>
    </source>
</evidence>
<keyword evidence="3 6" id="KW-0732">Signal</keyword>
<dbReference type="Gene3D" id="1.25.40.390">
    <property type="match status" value="1"/>
</dbReference>
<organism evidence="9 10">
    <name type="scientific">Flavobacterium agri</name>
    <dbReference type="NCBI Taxonomy" id="2743471"/>
    <lineage>
        <taxon>Bacteria</taxon>
        <taxon>Pseudomonadati</taxon>
        <taxon>Bacteroidota</taxon>
        <taxon>Flavobacteriia</taxon>
        <taxon>Flavobacteriales</taxon>
        <taxon>Flavobacteriaceae</taxon>
        <taxon>Flavobacterium</taxon>
    </lineage>
</organism>
<dbReference type="Proteomes" id="UP000535020">
    <property type="component" value="Unassembled WGS sequence"/>
</dbReference>
<gene>
    <name evidence="9" type="ORF">HZF10_07435</name>
</gene>
<dbReference type="Pfam" id="PF07980">
    <property type="entry name" value="SusD_RagB"/>
    <property type="match status" value="1"/>
</dbReference>
<dbReference type="SUPFAM" id="SSF48452">
    <property type="entry name" value="TPR-like"/>
    <property type="match status" value="1"/>
</dbReference>
<dbReference type="AlphaFoldDB" id="A0A7Y9C5T2"/>
<dbReference type="InterPro" id="IPR012944">
    <property type="entry name" value="SusD_RagB_dom"/>
</dbReference>
<dbReference type="RefSeq" id="WP_176005570.1">
    <property type="nucleotide sequence ID" value="NZ_JABWMI010000010.1"/>
</dbReference>
<evidence type="ECO:0000259" key="8">
    <source>
        <dbReference type="Pfam" id="PF14322"/>
    </source>
</evidence>
<keyword evidence="4" id="KW-0472">Membrane</keyword>
<evidence type="ECO:0000259" key="7">
    <source>
        <dbReference type="Pfam" id="PF07980"/>
    </source>
</evidence>
<dbReference type="InterPro" id="IPR033985">
    <property type="entry name" value="SusD-like_N"/>
</dbReference>
<proteinExistence type="inferred from homology"/>
<reference evidence="9 10" key="1">
    <citation type="submission" date="2020-07" db="EMBL/GenBank/DDBJ databases">
        <authorList>
            <person name="Sun Q."/>
        </authorList>
    </citation>
    <scope>NUCLEOTIDE SEQUENCE [LARGE SCALE GENOMIC DNA]</scope>
    <source>
        <strain evidence="9 10">MAH-1</strain>
    </source>
</reference>
<dbReference type="Pfam" id="PF14322">
    <property type="entry name" value="SusD-like_3"/>
    <property type="match status" value="1"/>
</dbReference>
<feature type="signal peptide" evidence="6">
    <location>
        <begin position="1"/>
        <end position="18"/>
    </location>
</feature>
<feature type="chain" id="PRO_5030918195" evidence="6">
    <location>
        <begin position="19"/>
        <end position="504"/>
    </location>
</feature>
<dbReference type="EMBL" id="JACBJI010000003">
    <property type="protein sequence ID" value="NYA70744.1"/>
    <property type="molecule type" value="Genomic_DNA"/>
</dbReference>
<evidence type="ECO:0000256" key="5">
    <source>
        <dbReference type="ARBA" id="ARBA00023237"/>
    </source>
</evidence>
<feature type="domain" description="RagB/SusD" evidence="7">
    <location>
        <begin position="358"/>
        <end position="468"/>
    </location>
</feature>
<evidence type="ECO:0000256" key="6">
    <source>
        <dbReference type="SAM" id="SignalP"/>
    </source>
</evidence>
<keyword evidence="5" id="KW-0998">Cell outer membrane</keyword>
<name>A0A7Y9C5T2_9FLAO</name>
<keyword evidence="10" id="KW-1185">Reference proteome</keyword>
<dbReference type="CDD" id="cd08977">
    <property type="entry name" value="SusD"/>
    <property type="match status" value="1"/>
</dbReference>
<evidence type="ECO:0000256" key="1">
    <source>
        <dbReference type="ARBA" id="ARBA00004442"/>
    </source>
</evidence>
<dbReference type="GO" id="GO:0009279">
    <property type="term" value="C:cell outer membrane"/>
    <property type="evidence" value="ECO:0007669"/>
    <property type="project" value="UniProtKB-SubCell"/>
</dbReference>
<dbReference type="PROSITE" id="PS51257">
    <property type="entry name" value="PROKAR_LIPOPROTEIN"/>
    <property type="match status" value="1"/>
</dbReference>
<evidence type="ECO:0000256" key="3">
    <source>
        <dbReference type="ARBA" id="ARBA00022729"/>
    </source>
</evidence>
<feature type="domain" description="SusD-like N-terminal" evidence="8">
    <location>
        <begin position="105"/>
        <end position="227"/>
    </location>
</feature>
<accession>A0A7Y9C5T2</accession>
<comment type="similarity">
    <text evidence="2">Belongs to the SusD family.</text>
</comment>
<protein>
    <submittedName>
        <fullName evidence="9">RagB/SusD family nutrient uptake outer membrane protein</fullName>
    </submittedName>
</protein>
<comment type="caution">
    <text evidence="9">The sequence shown here is derived from an EMBL/GenBank/DDBJ whole genome shotgun (WGS) entry which is preliminary data.</text>
</comment>
<evidence type="ECO:0000256" key="2">
    <source>
        <dbReference type="ARBA" id="ARBA00006275"/>
    </source>
</evidence>
<comment type="subcellular location">
    <subcellularLocation>
        <location evidence="1">Cell outer membrane</location>
    </subcellularLocation>
</comment>
<sequence>MKMSKRKILLGFAGVALIAVGCSEDFISETPKGQFFEENYYTNEEQSFSGLVAVYDVLRKNSGGFENMITMMNAGSDDFYAGGGSPSDGAGIHGFDNFTINALNVPRSYFGDYYRGIARANSLILKLPDAQFSNEATRARFMAEARVLRAFYYFQLVNLFGNIPLITEPVNTANAFNIPQTPKEEVYAFIESEIAASLNDLPITLPSAELGRLTQGSAKAILGKTYLYESKWAEAAAQFADVNGTPGTTSMYGYSLVADFASLWSINNKFNSESILEVAHTNLSNAGWGNWGSSSDEGNSVNQMVGPRGFTRPGGSPVPSYISGWSFNPVTEDLYNAMVGDPRFSATILDMPALVAAGQANYAPADQDTGYFLKKFMPLTSESSTGGGNTELNYRQNTYWIRLADTYLMEAEALVHTGNTVRAQALLDAVRARVGLTPIPISLEAVYQERRLELAGEGQRFFDLVRTNRTNLLVPDGFVVGKNEVLPLPFEDISNTLLEQNPGY</sequence>
<evidence type="ECO:0000313" key="10">
    <source>
        <dbReference type="Proteomes" id="UP000535020"/>
    </source>
</evidence>
<dbReference type="InterPro" id="IPR011990">
    <property type="entry name" value="TPR-like_helical_dom_sf"/>
</dbReference>
<evidence type="ECO:0000256" key="4">
    <source>
        <dbReference type="ARBA" id="ARBA00023136"/>
    </source>
</evidence>